<evidence type="ECO:0000313" key="2">
    <source>
        <dbReference type="Proteomes" id="UP001320706"/>
    </source>
</evidence>
<sequence length="200" mass="21679">MASTPPPPKPKPTILVVPGAHHNAHHFHHVTHLLHQASYRVLPTTPPYYNGDPSTYKWRDDVDHIRAILEQELKESDVVVVMHSFGGWGGGGEGDGGEGGEEGAGAQAGLSHCVPAADWGGVCVEGGGEIEAADGGQHSLPHPRLRRLLPRRAPPPRHLRNPATNTDPRRRGRPARDARTLARDPRRLHLLHFGPGDQVV</sequence>
<reference evidence="1" key="1">
    <citation type="submission" date="2024-02" db="EMBL/GenBank/DDBJ databases">
        <title>Metagenome Assembled Genome of Zalaria obscura JY119.</title>
        <authorList>
            <person name="Vighnesh L."/>
            <person name="Jagadeeshwari U."/>
            <person name="Venkata Ramana C."/>
            <person name="Sasikala C."/>
        </authorList>
    </citation>
    <scope>NUCLEOTIDE SEQUENCE</scope>
    <source>
        <strain evidence="1">JY119</strain>
    </source>
</reference>
<name>A0ACC3S8V7_9PEZI</name>
<evidence type="ECO:0000313" key="1">
    <source>
        <dbReference type="EMBL" id="KAK8198561.1"/>
    </source>
</evidence>
<comment type="caution">
    <text evidence="1">The sequence shown here is derived from an EMBL/GenBank/DDBJ whole genome shotgun (WGS) entry which is preliminary data.</text>
</comment>
<organism evidence="1 2">
    <name type="scientific">Zalaria obscura</name>
    <dbReference type="NCBI Taxonomy" id="2024903"/>
    <lineage>
        <taxon>Eukaryota</taxon>
        <taxon>Fungi</taxon>
        <taxon>Dikarya</taxon>
        <taxon>Ascomycota</taxon>
        <taxon>Pezizomycotina</taxon>
        <taxon>Dothideomycetes</taxon>
        <taxon>Dothideomycetidae</taxon>
        <taxon>Dothideales</taxon>
        <taxon>Zalariaceae</taxon>
        <taxon>Zalaria</taxon>
    </lineage>
</organism>
<dbReference type="Proteomes" id="UP001320706">
    <property type="component" value="Unassembled WGS sequence"/>
</dbReference>
<keyword evidence="2" id="KW-1185">Reference proteome</keyword>
<dbReference type="EMBL" id="JAMKPW020000040">
    <property type="protein sequence ID" value="KAK8198561.1"/>
    <property type="molecule type" value="Genomic_DNA"/>
</dbReference>
<proteinExistence type="predicted"/>
<protein>
    <submittedName>
        <fullName evidence="1">Uncharacterized protein</fullName>
    </submittedName>
</protein>
<accession>A0ACC3S8V7</accession>
<gene>
    <name evidence="1" type="ORF">M8818_006428</name>
</gene>